<gene>
    <name evidence="3" type="ORF">C9I99_04530</name>
</gene>
<dbReference type="InterPro" id="IPR015943">
    <property type="entry name" value="WD40/YVTN_repeat-like_dom_sf"/>
</dbReference>
<evidence type="ECO:0000256" key="1">
    <source>
        <dbReference type="ARBA" id="ARBA00005564"/>
    </source>
</evidence>
<dbReference type="SUPFAM" id="SSF51004">
    <property type="entry name" value="C-terminal (heme d1) domain of cytochrome cd1-nitrite reductase"/>
    <property type="match status" value="1"/>
</dbReference>
<reference evidence="3 4" key="1">
    <citation type="submission" date="2018-03" db="EMBL/GenBank/DDBJ databases">
        <title>Whole genome sequencing of Histamine producing bacteria.</title>
        <authorList>
            <person name="Butler K."/>
        </authorList>
    </citation>
    <scope>NUCLEOTIDE SEQUENCE [LARGE SCALE GENOMIC DNA]</scope>
    <source>
        <strain evidence="3 4">JCM 13586</strain>
    </source>
</reference>
<dbReference type="InterPro" id="IPR019405">
    <property type="entry name" value="Lactonase_7-beta_prop"/>
</dbReference>
<dbReference type="AlphaFoldDB" id="A0A2T3J5E2"/>
<dbReference type="Proteomes" id="UP000241222">
    <property type="component" value="Unassembled WGS sequence"/>
</dbReference>
<dbReference type="EMBL" id="PYMH01000001">
    <property type="protein sequence ID" value="PSU36509.1"/>
    <property type="molecule type" value="Genomic_DNA"/>
</dbReference>
<evidence type="ECO:0000313" key="4">
    <source>
        <dbReference type="Proteomes" id="UP000241222"/>
    </source>
</evidence>
<comment type="caution">
    <text evidence="3">The sequence shown here is derived from an EMBL/GenBank/DDBJ whole genome shotgun (WGS) entry which is preliminary data.</text>
</comment>
<comment type="similarity">
    <text evidence="1">Belongs to the cycloisomerase 2 family.</text>
</comment>
<keyword evidence="2" id="KW-0313">Glucose metabolism</keyword>
<keyword evidence="2" id="KW-0119">Carbohydrate metabolism</keyword>
<accession>A0A2T3J5E2</accession>
<dbReference type="Gene3D" id="2.130.10.10">
    <property type="entry name" value="YVTN repeat-like/Quinoprotein amine dehydrogenase"/>
    <property type="match status" value="1"/>
</dbReference>
<organism evidence="3 4">
    <name type="scientific">Photobacterium lutimaris</name>
    <dbReference type="NCBI Taxonomy" id="388278"/>
    <lineage>
        <taxon>Bacteria</taxon>
        <taxon>Pseudomonadati</taxon>
        <taxon>Pseudomonadota</taxon>
        <taxon>Gammaproteobacteria</taxon>
        <taxon>Vibrionales</taxon>
        <taxon>Vibrionaceae</taxon>
        <taxon>Photobacterium</taxon>
    </lineage>
</organism>
<protein>
    <submittedName>
        <fullName evidence="3">6-phosphogluconolactonase</fullName>
    </submittedName>
</protein>
<evidence type="ECO:0000313" key="3">
    <source>
        <dbReference type="EMBL" id="PSU36509.1"/>
    </source>
</evidence>
<dbReference type="PANTHER" id="PTHR30344:SF1">
    <property type="entry name" value="6-PHOSPHOGLUCONOLACTONASE"/>
    <property type="match status" value="1"/>
</dbReference>
<proteinExistence type="inferred from homology"/>
<name>A0A2T3J5E2_9GAMM</name>
<dbReference type="GO" id="GO:0017057">
    <property type="term" value="F:6-phosphogluconolactonase activity"/>
    <property type="evidence" value="ECO:0007669"/>
    <property type="project" value="TreeGrafter"/>
</dbReference>
<dbReference type="GO" id="GO:0006006">
    <property type="term" value="P:glucose metabolic process"/>
    <property type="evidence" value="ECO:0007669"/>
    <property type="project" value="UniProtKB-KW"/>
</dbReference>
<sequence length="344" mass="37824">MTTLNHLHFYVGTYTDTPSTSEGIAHITLDPMTGEITRQNELVSLRNPSYLTTTSKGLYSFSEISQQEGAALQFSSRMGNIYLPIAGDFPCHLDIKNPYLAVANYGSGNVVVYLIDEDGRPLQAIADLYEGGNGPNKDRQLSPHAHQVTFLKHSNQLAIVDLGSDRIRFYDCDTKSGKHTFTLGQSIAMPAGSGPRHLVFNQYETHAYVVCELSETLVVLTKTDGIWAITHQCELLSNAENGEAASAVRLSADERFLYVSCRAQNKICAFDVSSEEPVILDVYDCQGQFPRDFAISENGQWLIVANQHSNTIASFKRSVETGEITPTGYQCSVDAPVCLAEVTH</sequence>
<keyword evidence="4" id="KW-1185">Reference proteome</keyword>
<dbReference type="GO" id="GO:0005829">
    <property type="term" value="C:cytosol"/>
    <property type="evidence" value="ECO:0007669"/>
    <property type="project" value="TreeGrafter"/>
</dbReference>
<dbReference type="InterPro" id="IPR011048">
    <property type="entry name" value="Haem_d1_sf"/>
</dbReference>
<evidence type="ECO:0000256" key="2">
    <source>
        <dbReference type="ARBA" id="ARBA00022526"/>
    </source>
</evidence>
<dbReference type="PANTHER" id="PTHR30344">
    <property type="entry name" value="6-PHOSPHOGLUCONOLACTONASE-RELATED"/>
    <property type="match status" value="1"/>
</dbReference>
<dbReference type="Pfam" id="PF10282">
    <property type="entry name" value="Lactonase"/>
    <property type="match status" value="1"/>
</dbReference>
<dbReference type="InterPro" id="IPR050282">
    <property type="entry name" value="Cycloisomerase_2"/>
</dbReference>
<dbReference type="OrthoDB" id="9790815at2"/>
<dbReference type="RefSeq" id="WP_107347866.1">
    <property type="nucleotide sequence ID" value="NZ_PYMH01000001.1"/>
</dbReference>